<feature type="domain" description="Aldehyde dehydrogenase" evidence="5">
    <location>
        <begin position="15"/>
        <end position="465"/>
    </location>
</feature>
<evidence type="ECO:0000313" key="6">
    <source>
        <dbReference type="EMBL" id="XDI38296.1"/>
    </source>
</evidence>
<dbReference type="PROSITE" id="PS00070">
    <property type="entry name" value="ALDEHYDE_DEHYDR_CYS"/>
    <property type="match status" value="1"/>
</dbReference>
<dbReference type="NCBIfam" id="TIGR01780">
    <property type="entry name" value="SSADH"/>
    <property type="match status" value="1"/>
</dbReference>
<sequence length="470" mass="50813">MKMLIDGSLVGEDLDVIEVTNPATGDQVGTAPNGGEKEAKDAVDAAHKAFKTWSKKTANERSKVLMNWFRKIEEAAEELAEIMTKEQGKPLKEARGEISYANSFIEWYAEEGKRIYGETIPASAENKRIFVQRQAVGVVAAITPWNFPAAMITRKVAPALAAGCTVVVKPAEQTPLTALRLGELAVAAGVPEGVINIVTGDAKKIAGVWQEDSRVRKLTFTGSTEVGKILMEGASKTMKKISLELGGQAPFIVMDDANLDSAVSHFVASKYRNAGQTCVCANRIYVHEDVVDQFVEKAKEAVSELKVGNGLEEGVDLGPLIDEGAVQKVREHIKDAKEKGAEVVFGGEEAEGQFFGPTVLRGVTEEMKCMREETFGPLAPISTFKTEEDVIQRANGTPFGLATYLFTRDIGKAVRLSEELEFGIVGINDGLPSVPQAPFGGFKESGLGREGGHHGMDEFLEVKYISLAFE</sequence>
<dbReference type="GO" id="GO:0006081">
    <property type="term" value="P:aldehyde metabolic process"/>
    <property type="evidence" value="ECO:0007669"/>
    <property type="project" value="InterPro"/>
</dbReference>
<dbReference type="RefSeq" id="WP_368505605.1">
    <property type="nucleotide sequence ID" value="NZ_CP162551.1"/>
</dbReference>
<dbReference type="InterPro" id="IPR015590">
    <property type="entry name" value="Aldehyde_DH_dom"/>
</dbReference>
<evidence type="ECO:0000256" key="1">
    <source>
        <dbReference type="ARBA" id="ARBA00009986"/>
    </source>
</evidence>
<dbReference type="Gene3D" id="3.40.309.10">
    <property type="entry name" value="Aldehyde Dehydrogenase, Chain A, domain 2"/>
    <property type="match status" value="1"/>
</dbReference>
<dbReference type="InterPro" id="IPR016162">
    <property type="entry name" value="Ald_DH_N"/>
</dbReference>
<reference evidence="6" key="1">
    <citation type="submission" date="2024-07" db="EMBL/GenBank/DDBJ databases">
        <title>Identification and characteristics of an arsenic-resistant bacterial isolate, which belongs to a novel species.</title>
        <authorList>
            <person name="Juszczyk A."/>
            <person name="Kowalczyk A."/>
            <person name="Was K."/>
            <person name="Kosowicz W."/>
            <person name="Budzyn A."/>
            <person name="Latowski D."/>
        </authorList>
    </citation>
    <scope>NUCLEOTIDE SEQUENCE</scope>
    <source>
        <strain evidence="6">As8PL</strain>
    </source>
</reference>
<dbReference type="PIRSF" id="PIRSF036492">
    <property type="entry name" value="ALDH"/>
    <property type="match status" value="1"/>
</dbReference>
<protein>
    <recommendedName>
        <fullName evidence="3">Aldehyde dehydrogenase</fullName>
    </recommendedName>
</protein>
<feature type="active site" evidence="4">
    <location>
        <position position="278"/>
    </location>
</feature>
<dbReference type="GO" id="GO:0004777">
    <property type="term" value="F:succinate-semialdehyde dehydrogenase (NAD+) activity"/>
    <property type="evidence" value="ECO:0007669"/>
    <property type="project" value="TreeGrafter"/>
</dbReference>
<dbReference type="InterPro" id="IPR016160">
    <property type="entry name" value="Ald_DH_CS_CYS"/>
</dbReference>
<dbReference type="InterPro" id="IPR050740">
    <property type="entry name" value="Aldehyde_DH_Superfamily"/>
</dbReference>
<organism evidence="6">
    <name type="scientific">Alkalihalophilus sp. As8PL</name>
    <dbReference type="NCBI Taxonomy" id="3237103"/>
    <lineage>
        <taxon>Bacteria</taxon>
        <taxon>Bacillati</taxon>
        <taxon>Bacillota</taxon>
        <taxon>Bacilli</taxon>
        <taxon>Bacillales</taxon>
        <taxon>Bacillaceae</taxon>
        <taxon>Alkalihalophilus</taxon>
    </lineage>
</organism>
<dbReference type="InterPro" id="IPR016163">
    <property type="entry name" value="Ald_DH_C"/>
</dbReference>
<dbReference type="FunFam" id="3.40.605.10:FF:000005">
    <property type="entry name" value="Succinate-semialdehyde dehydrogenase I"/>
    <property type="match status" value="1"/>
</dbReference>
<dbReference type="InterPro" id="IPR016161">
    <property type="entry name" value="Ald_DH/histidinol_DH"/>
</dbReference>
<feature type="active site" evidence="4">
    <location>
        <position position="244"/>
    </location>
</feature>
<evidence type="ECO:0000256" key="3">
    <source>
        <dbReference type="PIRNR" id="PIRNR036492"/>
    </source>
</evidence>
<dbReference type="Gene3D" id="3.40.605.10">
    <property type="entry name" value="Aldehyde Dehydrogenase, Chain A, domain 1"/>
    <property type="match status" value="1"/>
</dbReference>
<name>A0AB39BY78_9BACI</name>
<proteinExistence type="inferred from homology"/>
<accession>A0AB39BY78</accession>
<dbReference type="InterPro" id="IPR012394">
    <property type="entry name" value="Aldehyde_DH_NAD(P)"/>
</dbReference>
<dbReference type="PANTHER" id="PTHR43353:SF5">
    <property type="entry name" value="SUCCINATE-SEMIALDEHYDE DEHYDROGENASE, MITOCHONDRIAL"/>
    <property type="match status" value="1"/>
</dbReference>
<dbReference type="FunFam" id="3.40.309.10:FF:000004">
    <property type="entry name" value="Succinate-semialdehyde dehydrogenase I"/>
    <property type="match status" value="1"/>
</dbReference>
<dbReference type="PANTHER" id="PTHR43353">
    <property type="entry name" value="SUCCINATE-SEMIALDEHYDE DEHYDROGENASE, MITOCHONDRIAL"/>
    <property type="match status" value="1"/>
</dbReference>
<comment type="similarity">
    <text evidence="1 3">Belongs to the aldehyde dehydrogenase family.</text>
</comment>
<dbReference type="InterPro" id="IPR010102">
    <property type="entry name" value="Succ_semiAld_DH"/>
</dbReference>
<evidence type="ECO:0000256" key="2">
    <source>
        <dbReference type="ARBA" id="ARBA00023002"/>
    </source>
</evidence>
<dbReference type="AlphaFoldDB" id="A0AB39BY78"/>
<dbReference type="EMBL" id="CP162551">
    <property type="protein sequence ID" value="XDI38296.1"/>
    <property type="molecule type" value="Genomic_DNA"/>
</dbReference>
<dbReference type="SUPFAM" id="SSF53720">
    <property type="entry name" value="ALDH-like"/>
    <property type="match status" value="1"/>
</dbReference>
<keyword evidence="2 3" id="KW-0560">Oxidoreductase</keyword>
<dbReference type="GO" id="GO:0009450">
    <property type="term" value="P:gamma-aminobutyric acid catabolic process"/>
    <property type="evidence" value="ECO:0007669"/>
    <property type="project" value="InterPro"/>
</dbReference>
<dbReference type="FunFam" id="3.40.605.10:FF:000026">
    <property type="entry name" value="Aldehyde dehydrogenase, putative"/>
    <property type="match status" value="1"/>
</dbReference>
<evidence type="ECO:0000259" key="5">
    <source>
        <dbReference type="Pfam" id="PF00171"/>
    </source>
</evidence>
<evidence type="ECO:0000256" key="4">
    <source>
        <dbReference type="PIRSR" id="PIRSR036492-1"/>
    </source>
</evidence>
<gene>
    <name evidence="6" type="ORF">AB3N04_08225</name>
</gene>
<dbReference type="Pfam" id="PF00171">
    <property type="entry name" value="Aldedh"/>
    <property type="match status" value="1"/>
</dbReference>
<dbReference type="CDD" id="cd07103">
    <property type="entry name" value="ALDH_F5_SSADH_GabD"/>
    <property type="match status" value="1"/>
</dbReference>